<keyword evidence="6" id="KW-1185">Reference proteome</keyword>
<comment type="caution">
    <text evidence="5">The sequence shown here is derived from an EMBL/GenBank/DDBJ whole genome shotgun (WGS) entry which is preliminary data.</text>
</comment>
<dbReference type="Proteomes" id="UP001501706">
    <property type="component" value="Unassembled WGS sequence"/>
</dbReference>
<dbReference type="CDD" id="cd05301">
    <property type="entry name" value="GDH"/>
    <property type="match status" value="1"/>
</dbReference>
<dbReference type="PANTHER" id="PTHR10996">
    <property type="entry name" value="2-HYDROXYACID DEHYDROGENASE-RELATED"/>
    <property type="match status" value="1"/>
</dbReference>
<dbReference type="RefSeq" id="WP_343928306.1">
    <property type="nucleotide sequence ID" value="NZ_BAAAEN010000023.1"/>
</dbReference>
<dbReference type="InterPro" id="IPR006140">
    <property type="entry name" value="D-isomer_DH_NAD-bd"/>
</dbReference>
<dbReference type="InterPro" id="IPR050223">
    <property type="entry name" value="D-isomer_2-hydroxyacid_DH"/>
</dbReference>
<feature type="domain" description="D-isomer specific 2-hydroxyacid dehydrogenase NAD-binding" evidence="4">
    <location>
        <begin position="113"/>
        <end position="288"/>
    </location>
</feature>
<dbReference type="InterPro" id="IPR029753">
    <property type="entry name" value="D-isomer_DH_CS"/>
</dbReference>
<dbReference type="SUPFAM" id="SSF52283">
    <property type="entry name" value="Formate/glycerate dehydrogenase catalytic domain-like"/>
    <property type="match status" value="1"/>
</dbReference>
<dbReference type="Gene3D" id="3.40.50.720">
    <property type="entry name" value="NAD(P)-binding Rossmann-like Domain"/>
    <property type="match status" value="2"/>
</dbReference>
<evidence type="ECO:0000256" key="2">
    <source>
        <dbReference type="RuleBase" id="RU003719"/>
    </source>
</evidence>
<keyword evidence="1 2" id="KW-0560">Oxidoreductase</keyword>
<feature type="domain" description="D-isomer specific 2-hydroxyacid dehydrogenase catalytic" evidence="3">
    <location>
        <begin position="9"/>
        <end position="320"/>
    </location>
</feature>
<dbReference type="Pfam" id="PF00389">
    <property type="entry name" value="2-Hacid_dh"/>
    <property type="match status" value="1"/>
</dbReference>
<sequence length="332" mass="35192">MPQSLPTVIVSAPVPPDLRSAIEAACRIVDVPIGQRLDQAVSAADRETARGVLCTVRTPMDADALDALPAVSVVSNFAVGYDNIDVPRATRGGVLVCNTPGVLDRAVADLTMGFVICLARDMVQGDAYVRRGDWLKGPAPLTADLAGKTLGLLGMGRIGRMVARRAQAFDMRVVYHNRNRDTPSEELGLAAYRSRDELLAEADFLSVHVPLSAETRGSVGMREFAAMKHSAYLVNTSRGPVVDEAALIRALQEGRIAGAGLDVMEREPLDPASPLCAMPNVVLQAHAGSATVETRRAMMELAVANLLDALAGRQPRAMVNPAVRDGMGAAHA</sequence>
<dbReference type="EMBL" id="BAAAEN010000023">
    <property type="protein sequence ID" value="GAA0523841.1"/>
    <property type="molecule type" value="Genomic_DNA"/>
</dbReference>
<organism evidence="5 6">
    <name type="scientific">Pigmentiphaga daeguensis</name>
    <dbReference type="NCBI Taxonomy" id="414049"/>
    <lineage>
        <taxon>Bacteria</taxon>
        <taxon>Pseudomonadati</taxon>
        <taxon>Pseudomonadota</taxon>
        <taxon>Betaproteobacteria</taxon>
        <taxon>Burkholderiales</taxon>
        <taxon>Alcaligenaceae</taxon>
        <taxon>Pigmentiphaga</taxon>
    </lineage>
</organism>
<accession>A0ABN1CRQ6</accession>
<proteinExistence type="inferred from homology"/>
<evidence type="ECO:0000259" key="3">
    <source>
        <dbReference type="Pfam" id="PF00389"/>
    </source>
</evidence>
<dbReference type="SUPFAM" id="SSF51735">
    <property type="entry name" value="NAD(P)-binding Rossmann-fold domains"/>
    <property type="match status" value="1"/>
</dbReference>
<evidence type="ECO:0000313" key="5">
    <source>
        <dbReference type="EMBL" id="GAA0523841.1"/>
    </source>
</evidence>
<dbReference type="PANTHER" id="PTHR10996:SF283">
    <property type="entry name" value="GLYOXYLATE_HYDROXYPYRUVATE REDUCTASE B"/>
    <property type="match status" value="1"/>
</dbReference>
<dbReference type="InterPro" id="IPR036291">
    <property type="entry name" value="NAD(P)-bd_dom_sf"/>
</dbReference>
<evidence type="ECO:0000313" key="6">
    <source>
        <dbReference type="Proteomes" id="UP001501706"/>
    </source>
</evidence>
<dbReference type="PROSITE" id="PS00671">
    <property type="entry name" value="D_2_HYDROXYACID_DH_3"/>
    <property type="match status" value="1"/>
</dbReference>
<evidence type="ECO:0000256" key="1">
    <source>
        <dbReference type="ARBA" id="ARBA00023002"/>
    </source>
</evidence>
<comment type="similarity">
    <text evidence="2">Belongs to the D-isomer specific 2-hydroxyacid dehydrogenase family.</text>
</comment>
<reference evidence="5 6" key="1">
    <citation type="journal article" date="2019" name="Int. J. Syst. Evol. Microbiol.">
        <title>The Global Catalogue of Microorganisms (GCM) 10K type strain sequencing project: providing services to taxonomists for standard genome sequencing and annotation.</title>
        <authorList>
            <consortium name="The Broad Institute Genomics Platform"/>
            <consortium name="The Broad Institute Genome Sequencing Center for Infectious Disease"/>
            <person name="Wu L."/>
            <person name="Ma J."/>
        </authorList>
    </citation>
    <scope>NUCLEOTIDE SEQUENCE [LARGE SCALE GENOMIC DNA]</scope>
    <source>
        <strain evidence="5 6">JCM 14330</strain>
    </source>
</reference>
<name>A0ABN1CRQ6_9BURK</name>
<evidence type="ECO:0000259" key="4">
    <source>
        <dbReference type="Pfam" id="PF02826"/>
    </source>
</evidence>
<dbReference type="InterPro" id="IPR006139">
    <property type="entry name" value="D-isomer_2_OHA_DH_cat_dom"/>
</dbReference>
<dbReference type="Pfam" id="PF02826">
    <property type="entry name" value="2-Hacid_dh_C"/>
    <property type="match status" value="1"/>
</dbReference>
<protein>
    <submittedName>
        <fullName evidence="5">D-glycerate dehydrogenase</fullName>
    </submittedName>
</protein>
<gene>
    <name evidence="5" type="ORF">GCM10009097_46770</name>
</gene>